<reference evidence="1" key="1">
    <citation type="submission" date="2023-06" db="EMBL/GenBank/DDBJ databases">
        <authorList>
            <person name="Jiang Y."/>
            <person name="Liu Q."/>
        </authorList>
    </citation>
    <scope>NUCLEOTIDE SEQUENCE</scope>
    <source>
        <strain evidence="1">CGMCC 1.12090</strain>
    </source>
</reference>
<protein>
    <submittedName>
        <fullName evidence="1">DOPA 4,5-dioxygenase family protein</fullName>
    </submittedName>
</protein>
<organism evidence="1 2">
    <name type="scientific">Variovorax ginsengisoli</name>
    <dbReference type="NCBI Taxonomy" id="363844"/>
    <lineage>
        <taxon>Bacteria</taxon>
        <taxon>Pseudomonadati</taxon>
        <taxon>Pseudomonadota</taxon>
        <taxon>Betaproteobacteria</taxon>
        <taxon>Burkholderiales</taxon>
        <taxon>Comamonadaceae</taxon>
        <taxon>Variovorax</taxon>
    </lineage>
</organism>
<sequence>MPRRPENLYPQYHAHLYFGPETVAQARRIAEQAGRELLVVVGRVHEKLVGPHPHWSCQIAFDAAEFDEVIAWLEAHREGLDVFVHGLTGDDYQDHTAHAMWLGNESPLDLRMFSRPAA</sequence>
<evidence type="ECO:0000313" key="1">
    <source>
        <dbReference type="EMBL" id="MDO1533112.1"/>
    </source>
</evidence>
<dbReference type="Proteomes" id="UP001169027">
    <property type="component" value="Unassembled WGS sequence"/>
</dbReference>
<keyword evidence="2" id="KW-1185">Reference proteome</keyword>
<dbReference type="PIRSF" id="PIRSF028139">
    <property type="entry name" value="DOPA-diox_rel_Mll2280"/>
    <property type="match status" value="1"/>
</dbReference>
<name>A0ABT8S2F5_9BURK</name>
<comment type="caution">
    <text evidence="1">The sequence shown here is derived from an EMBL/GenBank/DDBJ whole genome shotgun (WGS) entry which is preliminary data.</text>
</comment>
<dbReference type="SUPFAM" id="SSF143410">
    <property type="entry name" value="DOPA-like"/>
    <property type="match status" value="1"/>
</dbReference>
<dbReference type="PANTHER" id="PTHR36423:SF2">
    <property type="entry name" value="AFR070WP"/>
    <property type="match status" value="1"/>
</dbReference>
<dbReference type="PANTHER" id="PTHR36423">
    <property type="entry name" value="AFR070WP"/>
    <property type="match status" value="1"/>
</dbReference>
<dbReference type="Pfam" id="PF08883">
    <property type="entry name" value="DOPA_dioxygen"/>
    <property type="match status" value="1"/>
</dbReference>
<dbReference type="InterPro" id="IPR023389">
    <property type="entry name" value="DOPA-like_sf"/>
</dbReference>
<accession>A0ABT8S2F5</accession>
<proteinExistence type="predicted"/>
<evidence type="ECO:0000313" key="2">
    <source>
        <dbReference type="Proteomes" id="UP001169027"/>
    </source>
</evidence>
<dbReference type="InterPro" id="IPR014980">
    <property type="entry name" value="DOPA_dioxygen"/>
</dbReference>
<dbReference type="Gene3D" id="3.30.70.1240">
    <property type="entry name" value="DOPA-like domains"/>
    <property type="match status" value="1"/>
</dbReference>
<dbReference type="RefSeq" id="WP_301809149.1">
    <property type="nucleotide sequence ID" value="NZ_JAUJZH010000007.1"/>
</dbReference>
<dbReference type="EMBL" id="JAUKVY010000007">
    <property type="protein sequence ID" value="MDO1533112.1"/>
    <property type="molecule type" value="Genomic_DNA"/>
</dbReference>
<gene>
    <name evidence="1" type="ORF">Q2T77_12505</name>
</gene>